<proteinExistence type="predicted"/>
<keyword evidence="1" id="KW-1133">Transmembrane helix</keyword>
<evidence type="ECO:0000313" key="4">
    <source>
        <dbReference type="Proteomes" id="UP000789706"/>
    </source>
</evidence>
<feature type="chain" id="PRO_5040160134" evidence="2">
    <location>
        <begin position="29"/>
        <end position="200"/>
    </location>
</feature>
<name>A0A9N9A7J2_9GLOM</name>
<evidence type="ECO:0000256" key="2">
    <source>
        <dbReference type="SAM" id="SignalP"/>
    </source>
</evidence>
<feature type="transmembrane region" description="Helical" evidence="1">
    <location>
        <begin position="140"/>
        <end position="165"/>
    </location>
</feature>
<accession>A0A9N9A7J2</accession>
<feature type="transmembrane region" description="Helical" evidence="1">
    <location>
        <begin position="44"/>
        <end position="61"/>
    </location>
</feature>
<keyword evidence="2" id="KW-0732">Signal</keyword>
<evidence type="ECO:0000313" key="3">
    <source>
        <dbReference type="EMBL" id="CAG8520539.1"/>
    </source>
</evidence>
<protein>
    <submittedName>
        <fullName evidence="3">1255_t:CDS:1</fullName>
    </submittedName>
</protein>
<sequence length="200" mass="22902">MSRLHGSIFLNFLLGKIVLFLLVPLTKASIVDDSYKSYEDVFDAILNTLFPITFIILFNVSETGPIKRVLLPLLDDILYNTIAWVFPLTASLSYLDIYLISYLSPVACFHICHSICAIIKNVRVDDLHNSGTGTQIFNRISFALITSPAILIPEIWIVFISYRLVAGWPKGKRRGIYTVYKVYLTLMIEYLETFWLLQIQ</sequence>
<feature type="transmembrane region" description="Helical" evidence="1">
    <location>
        <begin position="73"/>
        <end position="94"/>
    </location>
</feature>
<reference evidence="3" key="1">
    <citation type="submission" date="2021-06" db="EMBL/GenBank/DDBJ databases">
        <authorList>
            <person name="Kallberg Y."/>
            <person name="Tangrot J."/>
            <person name="Rosling A."/>
        </authorList>
    </citation>
    <scope>NUCLEOTIDE SEQUENCE</scope>
    <source>
        <strain evidence="3">AZ414A</strain>
    </source>
</reference>
<feature type="transmembrane region" description="Helical" evidence="1">
    <location>
        <begin position="100"/>
        <end position="119"/>
    </location>
</feature>
<gene>
    <name evidence="3" type="ORF">DEBURN_LOCUS5637</name>
</gene>
<feature type="signal peptide" evidence="2">
    <location>
        <begin position="1"/>
        <end position="28"/>
    </location>
</feature>
<dbReference type="AlphaFoldDB" id="A0A9N9A7J2"/>
<keyword evidence="1" id="KW-0812">Transmembrane</keyword>
<evidence type="ECO:0000256" key="1">
    <source>
        <dbReference type="SAM" id="Phobius"/>
    </source>
</evidence>
<feature type="transmembrane region" description="Helical" evidence="1">
    <location>
        <begin position="177"/>
        <end position="197"/>
    </location>
</feature>
<organism evidence="3 4">
    <name type="scientific">Diversispora eburnea</name>
    <dbReference type="NCBI Taxonomy" id="1213867"/>
    <lineage>
        <taxon>Eukaryota</taxon>
        <taxon>Fungi</taxon>
        <taxon>Fungi incertae sedis</taxon>
        <taxon>Mucoromycota</taxon>
        <taxon>Glomeromycotina</taxon>
        <taxon>Glomeromycetes</taxon>
        <taxon>Diversisporales</taxon>
        <taxon>Diversisporaceae</taxon>
        <taxon>Diversispora</taxon>
    </lineage>
</organism>
<dbReference type="OrthoDB" id="2434437at2759"/>
<dbReference type="Proteomes" id="UP000789706">
    <property type="component" value="Unassembled WGS sequence"/>
</dbReference>
<dbReference type="EMBL" id="CAJVPK010000513">
    <property type="protein sequence ID" value="CAG8520539.1"/>
    <property type="molecule type" value="Genomic_DNA"/>
</dbReference>
<comment type="caution">
    <text evidence="3">The sequence shown here is derived from an EMBL/GenBank/DDBJ whole genome shotgun (WGS) entry which is preliminary data.</text>
</comment>
<keyword evidence="1" id="KW-0472">Membrane</keyword>
<keyword evidence="4" id="KW-1185">Reference proteome</keyword>